<protein>
    <recommendedName>
        <fullName evidence="3">AttH domain-containing protein</fullName>
    </recommendedName>
</protein>
<reference evidence="2" key="1">
    <citation type="journal article" date="2015" name="Proc. Natl. Acad. Sci. U.S.A.">
        <title>Networks of energetic and metabolic interactions define dynamics in microbial communities.</title>
        <authorList>
            <person name="Embree M."/>
            <person name="Liu J.K."/>
            <person name="Al-Bassam M.M."/>
            <person name="Zengler K."/>
        </authorList>
    </citation>
    <scope>NUCLEOTIDE SEQUENCE</scope>
</reference>
<keyword evidence="1" id="KW-0812">Transmembrane</keyword>
<feature type="transmembrane region" description="Helical" evidence="1">
    <location>
        <begin position="20"/>
        <end position="42"/>
    </location>
</feature>
<dbReference type="InterPro" id="IPR023374">
    <property type="entry name" value="AttH-like_dom_sf"/>
</dbReference>
<dbReference type="EMBL" id="LNQE01001465">
    <property type="protein sequence ID" value="KUG17075.1"/>
    <property type="molecule type" value="Genomic_DNA"/>
</dbReference>
<keyword evidence="1" id="KW-0472">Membrane</keyword>
<dbReference type="SUPFAM" id="SSF159245">
    <property type="entry name" value="AttH-like"/>
    <property type="match status" value="1"/>
</dbReference>
<organism evidence="2">
    <name type="scientific">hydrocarbon metagenome</name>
    <dbReference type="NCBI Taxonomy" id="938273"/>
    <lineage>
        <taxon>unclassified sequences</taxon>
        <taxon>metagenomes</taxon>
        <taxon>ecological metagenomes</taxon>
    </lineage>
</organism>
<evidence type="ECO:0000313" key="2">
    <source>
        <dbReference type="EMBL" id="KUG17075.1"/>
    </source>
</evidence>
<evidence type="ECO:0000256" key="1">
    <source>
        <dbReference type="SAM" id="Phobius"/>
    </source>
</evidence>
<proteinExistence type="predicted"/>
<accession>A0A0W8F9I8</accession>
<evidence type="ECO:0008006" key="3">
    <source>
        <dbReference type="Google" id="ProtNLM"/>
    </source>
</evidence>
<gene>
    <name evidence="2" type="ORF">ASZ90_013256</name>
</gene>
<comment type="caution">
    <text evidence="2">The sequence shown here is derived from an EMBL/GenBank/DDBJ whole genome shotgun (WGS) entry which is preliminary data.</text>
</comment>
<sequence>MGDAEMKNDVLHPALISNRALVASIIFVAIASSAIFLLSSAVSAVNADPRDDAYHYMKNGIDDQLYNEWWYFNGRDGDTHFMLTFLLSDPDNLTAYQRIQVQVILLQNGQIPILGSHQSRGFGGDRNSPMFDIDKNGFYSDQEGRIHIRGEVEDEATSELFRWDLVYEAAADPWYAIPTQTKTGQSGWMKWLVYMPSANVTGSFTIGNRTVDIDGTGYHDHIWGRFPLNDPQFTWAEASNPAKNFSLSYREIWENRTEDNPKAYLGIQKEGESIEFSGGQVKAKYADYSEYAIDNATMVHPARYNISADNGDWSLELAVGVFESIPTVLDYPRPMPDRLDLQQLALLQGTLRSKSGEEYVFEERGFSGYSSQLDLLRNDGV</sequence>
<name>A0A0W8F9I8_9ZZZZ</name>
<keyword evidence="1" id="KW-1133">Transmembrane helix</keyword>
<dbReference type="Gene3D" id="2.40.370.10">
    <property type="entry name" value="AttH-like domain"/>
    <property type="match status" value="1"/>
</dbReference>
<dbReference type="AlphaFoldDB" id="A0A0W8F9I8"/>